<dbReference type="InterPro" id="IPR051783">
    <property type="entry name" value="NAD(P)-dependent_oxidoreduct"/>
</dbReference>
<keyword evidence="3" id="KW-1185">Reference proteome</keyword>
<dbReference type="GO" id="GO:0004029">
    <property type="term" value="F:aldehyde dehydrogenase (NAD+) activity"/>
    <property type="evidence" value="ECO:0007669"/>
    <property type="project" value="TreeGrafter"/>
</dbReference>
<dbReference type="Pfam" id="PF01370">
    <property type="entry name" value="Epimerase"/>
    <property type="match status" value="1"/>
</dbReference>
<dbReference type="InterPro" id="IPR001509">
    <property type="entry name" value="Epimerase_deHydtase"/>
</dbReference>
<dbReference type="InterPro" id="IPR036291">
    <property type="entry name" value="NAD(P)-bd_dom_sf"/>
</dbReference>
<evidence type="ECO:0000313" key="3">
    <source>
        <dbReference type="Proteomes" id="UP001232148"/>
    </source>
</evidence>
<reference evidence="2" key="1">
    <citation type="submission" date="2021-06" db="EMBL/GenBank/DDBJ databases">
        <title>Comparative genomics, transcriptomics and evolutionary studies reveal genomic signatures of adaptation to plant cell wall in hemibiotrophic fungi.</title>
        <authorList>
            <consortium name="DOE Joint Genome Institute"/>
            <person name="Baroncelli R."/>
            <person name="Diaz J.F."/>
            <person name="Benocci T."/>
            <person name="Peng M."/>
            <person name="Battaglia E."/>
            <person name="Haridas S."/>
            <person name="Andreopoulos W."/>
            <person name="Labutti K."/>
            <person name="Pangilinan J."/>
            <person name="Floch G.L."/>
            <person name="Makela M.R."/>
            <person name="Henrissat B."/>
            <person name="Grigoriev I.V."/>
            <person name="Crouch J.A."/>
            <person name="De Vries R.P."/>
            <person name="Sukno S.A."/>
            <person name="Thon M.R."/>
        </authorList>
    </citation>
    <scope>NUCLEOTIDE SEQUENCE</scope>
    <source>
        <strain evidence="2">MAFF235873</strain>
    </source>
</reference>
<gene>
    <name evidence="2" type="ORF">LX32DRAFT_643162</name>
</gene>
<dbReference type="PANTHER" id="PTHR48079">
    <property type="entry name" value="PROTEIN YEEZ"/>
    <property type="match status" value="1"/>
</dbReference>
<organism evidence="2 3">
    <name type="scientific">Colletotrichum zoysiae</name>
    <dbReference type="NCBI Taxonomy" id="1216348"/>
    <lineage>
        <taxon>Eukaryota</taxon>
        <taxon>Fungi</taxon>
        <taxon>Dikarya</taxon>
        <taxon>Ascomycota</taxon>
        <taxon>Pezizomycotina</taxon>
        <taxon>Sordariomycetes</taxon>
        <taxon>Hypocreomycetidae</taxon>
        <taxon>Glomerellales</taxon>
        <taxon>Glomerellaceae</taxon>
        <taxon>Colletotrichum</taxon>
        <taxon>Colletotrichum graminicola species complex</taxon>
    </lineage>
</organism>
<protein>
    <submittedName>
        <fullName evidence="2">NAD dependent epimerase/dehydratase family protein-like protein</fullName>
    </submittedName>
</protein>
<evidence type="ECO:0000259" key="1">
    <source>
        <dbReference type="Pfam" id="PF01370"/>
    </source>
</evidence>
<dbReference type="Gene3D" id="3.40.50.720">
    <property type="entry name" value="NAD(P)-binding Rossmann-like Domain"/>
    <property type="match status" value="1"/>
</dbReference>
<sequence length="362" mass="39016">MAVTKEPRILLTGATGYIGGTILTRLLSSSSPILTSASITCLVRGAERASRLTAAYGPRVQPVVYESLDDIETTTATAAQHDVVINTALGYHSASGLALVRGLAQRKAETGRDVWIIHTSGTSNLADLPVTGKRIEKGEFNDETDDVYGYETRLELQEPYPQRTAELGVMNESRRSGVRALVIMSPTIYGHGLGLFNTASIQIPAYINIILDQGRGVVLGEGRGVWDHVHVEDLAELYEIVTKNILEQDGKDLPPGSKGIIFSGNGRHSWLEVAQMITDACYGEGKVKEQRVHSVGISEGVSILGPRLGGADETVVELALASNSRTVASVARRLGWNPTRGEDTWKSSVKDDVKAVLDKRAN</sequence>
<accession>A0AAD9H9J2</accession>
<dbReference type="EMBL" id="MU842949">
    <property type="protein sequence ID" value="KAK2024946.1"/>
    <property type="molecule type" value="Genomic_DNA"/>
</dbReference>
<dbReference type="GO" id="GO:0005737">
    <property type="term" value="C:cytoplasm"/>
    <property type="evidence" value="ECO:0007669"/>
    <property type="project" value="TreeGrafter"/>
</dbReference>
<dbReference type="Proteomes" id="UP001232148">
    <property type="component" value="Unassembled WGS sequence"/>
</dbReference>
<feature type="domain" description="NAD-dependent epimerase/dehydratase" evidence="1">
    <location>
        <begin position="9"/>
        <end position="244"/>
    </location>
</feature>
<comment type="caution">
    <text evidence="2">The sequence shown here is derived from an EMBL/GenBank/DDBJ whole genome shotgun (WGS) entry which is preliminary data.</text>
</comment>
<dbReference type="SUPFAM" id="SSF51735">
    <property type="entry name" value="NAD(P)-binding Rossmann-fold domains"/>
    <property type="match status" value="1"/>
</dbReference>
<evidence type="ECO:0000313" key="2">
    <source>
        <dbReference type="EMBL" id="KAK2024946.1"/>
    </source>
</evidence>
<dbReference type="PANTHER" id="PTHR48079:SF6">
    <property type="entry name" value="NAD(P)-BINDING DOMAIN-CONTAINING PROTEIN-RELATED"/>
    <property type="match status" value="1"/>
</dbReference>
<name>A0AAD9H9J2_9PEZI</name>
<dbReference type="AlphaFoldDB" id="A0AAD9H9J2"/>
<proteinExistence type="predicted"/>